<organism evidence="9 10">
    <name type="scientific">Trichonephila clavipes</name>
    <name type="common">Golden silk orbweaver</name>
    <name type="synonym">Nephila clavipes</name>
    <dbReference type="NCBI Taxonomy" id="2585209"/>
    <lineage>
        <taxon>Eukaryota</taxon>
        <taxon>Metazoa</taxon>
        <taxon>Ecdysozoa</taxon>
        <taxon>Arthropoda</taxon>
        <taxon>Chelicerata</taxon>
        <taxon>Arachnida</taxon>
        <taxon>Araneae</taxon>
        <taxon>Araneomorphae</taxon>
        <taxon>Entelegynae</taxon>
        <taxon>Araneoidea</taxon>
        <taxon>Nephilidae</taxon>
        <taxon>Trichonephila</taxon>
    </lineage>
</organism>
<sequence length="509" mass="58536">MRKRKILNNAHESVFGAHLGAHKTIQRMKFSFYWPGIVKEIKAYCSSCYGCQLRKVIRSVDKIPITPVSRPELPFQVVNVDLIDPVDPVSSQGHKYILCLMDQHSRWPEAIPLKSLTAKSTCEALLEIFSRTGIPEVIVMDNATNFTASLTQEFLKILGACPRFSTPYHPEGNGLIERWNQTLKNMLHHIIREEGRSWHRHISFLLWAYREVPNATTGTPPFLLIREFLKKLKEKLEVATHKAKLTSDVQQGSYTKYYNRQEKHREFPTGDQVLVLIPDSTNKLYARWTGPVKVVKRVKPNSYYLQMAGGNLRLLHVNEIREYRTRVQTVGVVYDIDDEFGEIYETPTVPEAEKNDEALDRLTKKKVPNEIPWRKEAENAFKELKTVLCGITELQVPDIEKPYYLHTDASQRAVGCCLGQLDGEDNIHPIAFGSQKLNPSQQKWSTIEWEAFAIIWALKRFETLLCGAKIFLLTDHNPLVFLTSAAPQCPRLQRWELAIQRHDIEASHI</sequence>
<dbReference type="FunFam" id="1.10.340.70:FF:000001">
    <property type="entry name" value="Retrovirus-related Pol polyprotein from transposon gypsy-like Protein"/>
    <property type="match status" value="1"/>
</dbReference>
<keyword evidence="3" id="KW-0548">Nucleotidyltransferase</keyword>
<keyword evidence="10" id="KW-1185">Reference proteome</keyword>
<dbReference type="SUPFAM" id="SSF53098">
    <property type="entry name" value="Ribonuclease H-like"/>
    <property type="match status" value="1"/>
</dbReference>
<name>A0A8X6RGD7_TRICX</name>
<dbReference type="InterPro" id="IPR043502">
    <property type="entry name" value="DNA/RNA_pol_sf"/>
</dbReference>
<evidence type="ECO:0000256" key="5">
    <source>
        <dbReference type="ARBA" id="ARBA00022759"/>
    </source>
</evidence>
<dbReference type="InterPro" id="IPR036397">
    <property type="entry name" value="RNaseH_sf"/>
</dbReference>
<gene>
    <name evidence="9" type="primary">Tf2-11</name>
    <name evidence="9" type="ORF">TNCV_471861</name>
</gene>
<dbReference type="GO" id="GO:0016787">
    <property type="term" value="F:hydrolase activity"/>
    <property type="evidence" value="ECO:0007669"/>
    <property type="project" value="UniProtKB-KW"/>
</dbReference>
<dbReference type="Pfam" id="PF00665">
    <property type="entry name" value="rve"/>
    <property type="match status" value="1"/>
</dbReference>
<keyword evidence="5" id="KW-0255">Endonuclease</keyword>
<evidence type="ECO:0000313" key="10">
    <source>
        <dbReference type="Proteomes" id="UP000887159"/>
    </source>
</evidence>
<keyword evidence="2" id="KW-0808">Transferase</keyword>
<dbReference type="PROSITE" id="PS50994">
    <property type="entry name" value="INTEGRASE"/>
    <property type="match status" value="1"/>
</dbReference>
<dbReference type="InterPro" id="IPR041588">
    <property type="entry name" value="Integrase_H2C2"/>
</dbReference>
<evidence type="ECO:0000256" key="4">
    <source>
        <dbReference type="ARBA" id="ARBA00022722"/>
    </source>
</evidence>
<evidence type="ECO:0000313" key="9">
    <source>
        <dbReference type="EMBL" id="GFX92077.1"/>
    </source>
</evidence>
<dbReference type="Gene3D" id="3.10.20.370">
    <property type="match status" value="1"/>
</dbReference>
<dbReference type="CDD" id="cd09274">
    <property type="entry name" value="RNase_HI_RT_Ty3"/>
    <property type="match status" value="1"/>
</dbReference>
<dbReference type="PANTHER" id="PTHR37984:SF15">
    <property type="entry name" value="INTEGRASE CATALYTIC DOMAIN-CONTAINING PROTEIN"/>
    <property type="match status" value="1"/>
</dbReference>
<dbReference type="EMBL" id="BMAU01021141">
    <property type="protein sequence ID" value="GFX92077.1"/>
    <property type="molecule type" value="Genomic_DNA"/>
</dbReference>
<keyword evidence="6" id="KW-0378">Hydrolase</keyword>
<evidence type="ECO:0000256" key="3">
    <source>
        <dbReference type="ARBA" id="ARBA00022695"/>
    </source>
</evidence>
<keyword evidence="7" id="KW-0695">RNA-directed DNA polymerase</keyword>
<dbReference type="FunFam" id="3.30.420.10:FF:000215">
    <property type="entry name" value="Polyprotein of viral origin, putative"/>
    <property type="match status" value="1"/>
</dbReference>
<reference evidence="9" key="1">
    <citation type="submission" date="2020-08" db="EMBL/GenBank/DDBJ databases">
        <title>Multicomponent nature underlies the extraordinary mechanical properties of spider dragline silk.</title>
        <authorList>
            <person name="Kono N."/>
            <person name="Nakamura H."/>
            <person name="Mori M."/>
            <person name="Yoshida Y."/>
            <person name="Ohtoshi R."/>
            <person name="Malay A.D."/>
            <person name="Moran D.A.P."/>
            <person name="Tomita M."/>
            <person name="Numata K."/>
            <person name="Arakawa K."/>
        </authorList>
    </citation>
    <scope>NUCLEOTIDE SEQUENCE</scope>
</reference>
<dbReference type="GO" id="GO:0003676">
    <property type="term" value="F:nucleic acid binding"/>
    <property type="evidence" value="ECO:0007669"/>
    <property type="project" value="InterPro"/>
</dbReference>
<dbReference type="Pfam" id="PF17921">
    <property type="entry name" value="Integrase_H2C2"/>
    <property type="match status" value="1"/>
</dbReference>
<dbReference type="Gene3D" id="1.10.340.70">
    <property type="match status" value="1"/>
</dbReference>
<dbReference type="Pfam" id="PF17917">
    <property type="entry name" value="RT_RNaseH"/>
    <property type="match status" value="1"/>
</dbReference>
<evidence type="ECO:0000256" key="1">
    <source>
        <dbReference type="ARBA" id="ARBA00012493"/>
    </source>
</evidence>
<dbReference type="InterPro" id="IPR050951">
    <property type="entry name" value="Retrovirus_Pol_polyprotein"/>
</dbReference>
<protein>
    <recommendedName>
        <fullName evidence="1">RNA-directed DNA polymerase</fullName>
        <ecNumber evidence="1">2.7.7.49</ecNumber>
    </recommendedName>
</protein>
<proteinExistence type="predicted"/>
<dbReference type="InterPro" id="IPR012337">
    <property type="entry name" value="RNaseH-like_sf"/>
</dbReference>
<dbReference type="Proteomes" id="UP000887159">
    <property type="component" value="Unassembled WGS sequence"/>
</dbReference>
<dbReference type="GO" id="GO:0004519">
    <property type="term" value="F:endonuclease activity"/>
    <property type="evidence" value="ECO:0007669"/>
    <property type="project" value="UniProtKB-KW"/>
</dbReference>
<dbReference type="Gene3D" id="3.30.420.10">
    <property type="entry name" value="Ribonuclease H-like superfamily/Ribonuclease H"/>
    <property type="match status" value="1"/>
</dbReference>
<dbReference type="SUPFAM" id="SSF56672">
    <property type="entry name" value="DNA/RNA polymerases"/>
    <property type="match status" value="1"/>
</dbReference>
<comment type="caution">
    <text evidence="9">The sequence shown here is derived from an EMBL/GenBank/DDBJ whole genome shotgun (WGS) entry which is preliminary data.</text>
</comment>
<dbReference type="GO" id="GO:0015074">
    <property type="term" value="P:DNA integration"/>
    <property type="evidence" value="ECO:0007669"/>
    <property type="project" value="InterPro"/>
</dbReference>
<accession>A0A8X6RGD7</accession>
<dbReference type="PANTHER" id="PTHR37984">
    <property type="entry name" value="PROTEIN CBG26694"/>
    <property type="match status" value="1"/>
</dbReference>
<dbReference type="AlphaFoldDB" id="A0A8X6RGD7"/>
<evidence type="ECO:0000256" key="2">
    <source>
        <dbReference type="ARBA" id="ARBA00022679"/>
    </source>
</evidence>
<feature type="domain" description="Integrase catalytic" evidence="8">
    <location>
        <begin position="70"/>
        <end position="229"/>
    </location>
</feature>
<keyword evidence="4" id="KW-0540">Nuclease</keyword>
<evidence type="ECO:0000256" key="7">
    <source>
        <dbReference type="ARBA" id="ARBA00022918"/>
    </source>
</evidence>
<evidence type="ECO:0000259" key="8">
    <source>
        <dbReference type="PROSITE" id="PS50994"/>
    </source>
</evidence>
<dbReference type="EC" id="2.7.7.49" evidence="1"/>
<dbReference type="InterPro" id="IPR001584">
    <property type="entry name" value="Integrase_cat-core"/>
</dbReference>
<evidence type="ECO:0000256" key="6">
    <source>
        <dbReference type="ARBA" id="ARBA00022801"/>
    </source>
</evidence>
<dbReference type="GO" id="GO:0042575">
    <property type="term" value="C:DNA polymerase complex"/>
    <property type="evidence" value="ECO:0007669"/>
    <property type="project" value="UniProtKB-ARBA"/>
</dbReference>
<dbReference type="InterPro" id="IPR041373">
    <property type="entry name" value="RT_RNaseH"/>
</dbReference>
<dbReference type="FunFam" id="3.10.20.370:FF:000001">
    <property type="entry name" value="Retrovirus-related Pol polyprotein from transposon 17.6-like protein"/>
    <property type="match status" value="1"/>
</dbReference>
<dbReference type="GO" id="GO:0003964">
    <property type="term" value="F:RNA-directed DNA polymerase activity"/>
    <property type="evidence" value="ECO:0007669"/>
    <property type="project" value="UniProtKB-KW"/>
</dbReference>